<dbReference type="SMR" id="A0A8I6Z5R4"/>
<keyword evidence="5" id="KW-0472">Membrane</keyword>
<sequence>MSVDRGANQLSALLSSLYYKLAFACDVRSSSTPAYDDIGLPATYLGLATMARTPAIVAVLVMAAAAAAQLASAGLTPQYWQDPTPSVPSTGFPTYGWENAHATFYGSDSGLGGDFGGACGYSGSDIASLYSTRTAAMSTPLFADGAGCGRCYEIRCVQSKWCVPGSPSVVITGTNLCPPNYYQDRDNGGWCNPPRRHFDMAPPSFYKLAARVAGIVPIQFRRVPCQRRGGVQFCLMGNPYWLLLHVNNVGGGGDVAEMAVREKGGQWIQMTQNWGITYQAFAALDKSVGLEVRITGGTDRKTIIVGDAIPAWWGPGLCYQGSNNFW</sequence>
<dbReference type="SMART" id="SM00837">
    <property type="entry name" value="DPBB_1"/>
    <property type="match status" value="1"/>
</dbReference>
<evidence type="ECO:0000313" key="10">
    <source>
        <dbReference type="Proteomes" id="UP000011116"/>
    </source>
</evidence>
<proteinExistence type="inferred from homology"/>
<evidence type="ECO:0000259" key="8">
    <source>
        <dbReference type="PROSITE" id="PS50843"/>
    </source>
</evidence>
<name>A0A8I6Z5R4_HORVV</name>
<evidence type="ECO:0000259" key="7">
    <source>
        <dbReference type="PROSITE" id="PS50842"/>
    </source>
</evidence>
<dbReference type="EnsemblPlants" id="HORVU.MOREX.r3.7HG0636890.1">
    <property type="protein sequence ID" value="HORVU.MOREX.r3.7HG0636890.1"/>
    <property type="gene ID" value="HORVU.MOREX.r3.7HG0636890"/>
</dbReference>
<reference evidence="10" key="1">
    <citation type="journal article" date="2012" name="Nature">
        <title>A physical, genetic and functional sequence assembly of the barley genome.</title>
        <authorList>
            <consortium name="The International Barley Genome Sequencing Consortium"/>
            <person name="Mayer K.F."/>
            <person name="Waugh R."/>
            <person name="Brown J.W."/>
            <person name="Schulman A."/>
            <person name="Langridge P."/>
            <person name="Platzer M."/>
            <person name="Fincher G.B."/>
            <person name="Muehlbauer G.J."/>
            <person name="Sato K."/>
            <person name="Close T.J."/>
            <person name="Wise R.P."/>
            <person name="Stein N."/>
        </authorList>
    </citation>
    <scope>NUCLEOTIDE SEQUENCE [LARGE SCALE GENOMIC DNA]</scope>
    <source>
        <strain evidence="10">cv. Morex</strain>
    </source>
</reference>
<accession>A0A8I6Z5R4</accession>
<dbReference type="CDD" id="cd22274">
    <property type="entry name" value="DPBB_EXPA_N"/>
    <property type="match status" value="1"/>
</dbReference>
<comment type="subcellular location">
    <subcellularLocation>
        <location evidence="6">Secreted</location>
        <location evidence="6">Cell wall</location>
    </subcellularLocation>
    <subcellularLocation>
        <location evidence="6">Membrane</location>
        <topology evidence="6">Peripheral membrane protein</topology>
    </subcellularLocation>
</comment>
<dbReference type="Gene3D" id="2.40.40.10">
    <property type="entry name" value="RlpA-like domain"/>
    <property type="match status" value="1"/>
</dbReference>
<evidence type="ECO:0000256" key="5">
    <source>
        <dbReference type="ARBA" id="ARBA00023136"/>
    </source>
</evidence>
<dbReference type="PRINTS" id="PR01225">
    <property type="entry name" value="EXPANSNFAMLY"/>
</dbReference>
<protein>
    <recommendedName>
        <fullName evidence="6">Expansin</fullName>
    </recommendedName>
</protein>
<feature type="domain" description="Expansin-like EG45" evidence="7">
    <location>
        <begin position="116"/>
        <end position="230"/>
    </location>
</feature>
<evidence type="ECO:0000256" key="3">
    <source>
        <dbReference type="ARBA" id="ARBA00022525"/>
    </source>
</evidence>
<comment type="similarity">
    <text evidence="1 6">Belongs to the expansin family. Expansin A subfamily.</text>
</comment>
<organism evidence="9 10">
    <name type="scientific">Hordeum vulgare subsp. vulgare</name>
    <name type="common">Domesticated barley</name>
    <dbReference type="NCBI Taxonomy" id="112509"/>
    <lineage>
        <taxon>Eukaryota</taxon>
        <taxon>Viridiplantae</taxon>
        <taxon>Streptophyta</taxon>
        <taxon>Embryophyta</taxon>
        <taxon>Tracheophyta</taxon>
        <taxon>Spermatophyta</taxon>
        <taxon>Magnoliopsida</taxon>
        <taxon>Liliopsida</taxon>
        <taxon>Poales</taxon>
        <taxon>Poaceae</taxon>
        <taxon>BOP clade</taxon>
        <taxon>Pooideae</taxon>
        <taxon>Triticodae</taxon>
        <taxon>Triticeae</taxon>
        <taxon>Hordeinae</taxon>
        <taxon>Hordeum</taxon>
    </lineage>
</organism>
<dbReference type="PROSITE" id="PS50842">
    <property type="entry name" value="EXPANSIN_EG45"/>
    <property type="match status" value="1"/>
</dbReference>
<dbReference type="InterPro" id="IPR036749">
    <property type="entry name" value="Expansin_CBD_sf"/>
</dbReference>
<feature type="domain" description="Expansin-like CBD" evidence="8">
    <location>
        <begin position="240"/>
        <end position="321"/>
    </location>
</feature>
<keyword evidence="6" id="KW-0961">Cell wall biogenesis/degradation</keyword>
<dbReference type="Pfam" id="PF03330">
    <property type="entry name" value="DPBB_1"/>
    <property type="match status" value="1"/>
</dbReference>
<dbReference type="AlphaFoldDB" id="A0A8I6Z5R4"/>
<dbReference type="SUPFAM" id="SSF49590">
    <property type="entry name" value="PHL pollen allergen"/>
    <property type="match status" value="1"/>
</dbReference>
<dbReference type="Gramene" id="HORVU.MOREX.r3.7HG0636890.1">
    <property type="protein sequence ID" value="HORVU.MOREX.r3.7HG0636890.1"/>
    <property type="gene ID" value="HORVU.MOREX.r3.7HG0636890"/>
</dbReference>
<dbReference type="InterPro" id="IPR002963">
    <property type="entry name" value="Expansin"/>
</dbReference>
<dbReference type="GO" id="GO:0005576">
    <property type="term" value="C:extracellular region"/>
    <property type="evidence" value="ECO:0007669"/>
    <property type="project" value="InterPro"/>
</dbReference>
<dbReference type="Gramene" id="HORVU.MOREX.r2.7HG0529240.1">
    <property type="protein sequence ID" value="HORVU.MOREX.r2.7HG0529240.1"/>
    <property type="gene ID" value="HORVU.MOREX.r2.7HG0529240"/>
</dbReference>
<dbReference type="GO" id="GO:0009664">
    <property type="term" value="P:plant-type cell wall organization"/>
    <property type="evidence" value="ECO:0007669"/>
    <property type="project" value="InterPro"/>
</dbReference>
<evidence type="ECO:0000256" key="6">
    <source>
        <dbReference type="RuleBase" id="RU365023"/>
    </source>
</evidence>
<dbReference type="PRINTS" id="PR01226">
    <property type="entry name" value="EXPANSIN"/>
</dbReference>
<dbReference type="InterPro" id="IPR009009">
    <property type="entry name" value="RlpA-like_DPBB"/>
</dbReference>
<reference evidence="9" key="2">
    <citation type="submission" date="2020-10" db="EMBL/GenBank/DDBJ databases">
        <authorList>
            <person name="Scholz U."/>
            <person name="Mascher M."/>
            <person name="Fiebig A."/>
        </authorList>
    </citation>
    <scope>NUCLEOTIDE SEQUENCE [LARGE SCALE GENOMIC DNA]</scope>
    <source>
        <strain evidence="9">cv. Morex</strain>
    </source>
</reference>
<dbReference type="Proteomes" id="UP000011116">
    <property type="component" value="Chromosome 7H"/>
</dbReference>
<comment type="function">
    <text evidence="6">Causes loosening and extension of plant cell walls by disrupting non-covalent bonding between cellulose microfibrils and matrix glucans. No enzymatic activity has been found.</text>
</comment>
<reference evidence="9" key="3">
    <citation type="submission" date="2022-01" db="UniProtKB">
        <authorList>
            <consortium name="EnsemblPlants"/>
        </authorList>
    </citation>
    <scope>IDENTIFICATION</scope>
    <source>
        <strain evidence="9">subsp. vulgare</strain>
    </source>
</reference>
<evidence type="ECO:0000256" key="1">
    <source>
        <dbReference type="ARBA" id="ARBA00005392"/>
    </source>
</evidence>
<dbReference type="PANTHER" id="PTHR31867">
    <property type="entry name" value="EXPANSIN-A15"/>
    <property type="match status" value="1"/>
</dbReference>
<evidence type="ECO:0000256" key="2">
    <source>
        <dbReference type="ARBA" id="ARBA00022512"/>
    </source>
</evidence>
<dbReference type="InterPro" id="IPR007117">
    <property type="entry name" value="Expansin_CBD"/>
</dbReference>
<dbReference type="Gene3D" id="2.60.40.760">
    <property type="entry name" value="Expansin, cellulose-binding-like domain"/>
    <property type="match status" value="1"/>
</dbReference>
<keyword evidence="10" id="KW-1185">Reference proteome</keyword>
<keyword evidence="4" id="KW-0732">Signal</keyword>
<dbReference type="InterPro" id="IPR036908">
    <property type="entry name" value="RlpA-like_sf"/>
</dbReference>
<dbReference type="SUPFAM" id="SSF50685">
    <property type="entry name" value="Barwin-like endoglucanases"/>
    <property type="match status" value="1"/>
</dbReference>
<keyword evidence="3 6" id="KW-0964">Secreted</keyword>
<dbReference type="PROSITE" id="PS50843">
    <property type="entry name" value="EXPANSIN_CBD"/>
    <property type="match status" value="1"/>
</dbReference>
<keyword evidence="2 6" id="KW-0134">Cell wall</keyword>
<evidence type="ECO:0000256" key="4">
    <source>
        <dbReference type="ARBA" id="ARBA00022729"/>
    </source>
</evidence>
<dbReference type="GO" id="GO:0016020">
    <property type="term" value="C:membrane"/>
    <property type="evidence" value="ECO:0007669"/>
    <property type="project" value="UniProtKB-SubCell"/>
</dbReference>
<dbReference type="InterPro" id="IPR007118">
    <property type="entry name" value="Expan_Lol_pI"/>
</dbReference>
<dbReference type="Pfam" id="PF01357">
    <property type="entry name" value="Expansin_C"/>
    <property type="match status" value="1"/>
</dbReference>
<evidence type="ECO:0000313" key="9">
    <source>
        <dbReference type="EnsemblPlants" id="HORVU.MOREX.r3.7HG0636890.1"/>
    </source>
</evidence>
<dbReference type="InterPro" id="IPR007112">
    <property type="entry name" value="Expansin/allergen_DPBB_dom"/>
</dbReference>